<gene>
    <name evidence="17" type="ORF">L2716_03025</name>
</gene>
<keyword evidence="10" id="KW-0106">Calcium</keyword>
<evidence type="ECO:0000256" key="5">
    <source>
        <dbReference type="ARBA" id="ARBA00022670"/>
    </source>
</evidence>
<dbReference type="Proteomes" id="UP001649381">
    <property type="component" value="Unassembled WGS sequence"/>
</dbReference>
<feature type="domain" description="FTP" evidence="16">
    <location>
        <begin position="80"/>
        <end position="129"/>
    </location>
</feature>
<comment type="function">
    <text evidence="12">Extracellular zinc metalloprotease.</text>
</comment>
<comment type="similarity">
    <text evidence="3 12">Belongs to the peptidase M4 family.</text>
</comment>
<feature type="domain" description="Peptidase M4 C-terminal" evidence="14">
    <location>
        <begin position="381"/>
        <end position="543"/>
    </location>
</feature>
<keyword evidence="9 12" id="KW-0862">Zinc</keyword>
<evidence type="ECO:0000256" key="3">
    <source>
        <dbReference type="ARBA" id="ARBA00009388"/>
    </source>
</evidence>
<dbReference type="InterPro" id="IPR023612">
    <property type="entry name" value="Peptidase_M4"/>
</dbReference>
<keyword evidence="4 12" id="KW-0964">Secreted</keyword>
<evidence type="ECO:0000313" key="17">
    <source>
        <dbReference type="EMBL" id="MCF6136687.1"/>
    </source>
</evidence>
<feature type="chain" id="PRO_5044981114" description="Neutral metalloproteinase" evidence="12">
    <location>
        <begin position="26"/>
        <end position="544"/>
    </location>
</feature>
<evidence type="ECO:0000259" key="16">
    <source>
        <dbReference type="Pfam" id="PF07504"/>
    </source>
</evidence>
<dbReference type="PANTHER" id="PTHR33794:SF3">
    <property type="entry name" value="NEUTRAL PROTEASE B"/>
    <property type="match status" value="1"/>
</dbReference>
<dbReference type="CDD" id="cd09597">
    <property type="entry name" value="M4_TLP"/>
    <property type="match status" value="1"/>
</dbReference>
<dbReference type="EC" id="3.4.24.-" evidence="12"/>
<comment type="subcellular location">
    <subcellularLocation>
        <location evidence="2 12">Secreted</location>
    </subcellularLocation>
</comment>
<evidence type="ECO:0000259" key="14">
    <source>
        <dbReference type="Pfam" id="PF02868"/>
    </source>
</evidence>
<keyword evidence="11 12" id="KW-0482">Metalloprotease</keyword>
<keyword evidence="8 12" id="KW-0378">Hydrolase</keyword>
<feature type="signal peptide" evidence="12">
    <location>
        <begin position="1"/>
        <end position="25"/>
    </location>
</feature>
<feature type="domain" description="Peptidase M4" evidence="13">
    <location>
        <begin position="234"/>
        <end position="378"/>
    </location>
</feature>
<evidence type="ECO:0000313" key="18">
    <source>
        <dbReference type="Proteomes" id="UP001649381"/>
    </source>
</evidence>
<dbReference type="Pfam" id="PF07504">
    <property type="entry name" value="FTP"/>
    <property type="match status" value="1"/>
</dbReference>
<proteinExistence type="inferred from homology"/>
<protein>
    <recommendedName>
        <fullName evidence="12">Neutral metalloproteinase</fullName>
        <ecNumber evidence="12">3.4.24.-</ecNumber>
    </recommendedName>
</protein>
<evidence type="ECO:0000256" key="6">
    <source>
        <dbReference type="ARBA" id="ARBA00022723"/>
    </source>
</evidence>
<dbReference type="InterPro" id="IPR027268">
    <property type="entry name" value="Peptidase_M4/M1_CTD_sf"/>
</dbReference>
<sequence length="544" mass="58704">MKKGFVALGLSLGLVGSSFSNLGFAQDEDLLIKKNKEFGTPNFISGKLAVGTKEKAKETLMNYLNENKMTYKFSSQANKNFKITSEEVDHLGFTVLRLHQQYKGIPVYGSTQSAVISKDGILTAISGSVVPDLDQKQGLQKGKALSSNQAMKIAQGDLGFTPEYELTPSSKEVIFADNGEATYAYEVKLNFINPKPGNWSYVIDAHNGTILSKINEFHNAKPGSGPPTSGEVTTGTGTGVLGDTKSLTTFLSGGDYYLYDTTRGQGIETYDGKNRQIIPGSFWTDADNQFNQEYDKAAVDAHYYAGVTYDYYKDVFNRDSYDNNGAKLVSTVHYGRDYNNAGWTGSQMVYGDGDGSTFTYLSGSLDVIGHELTHAVTDSTADLIYQNESGALNEAMSDVFGTLVEFHANNDPDWLMGEDIYTPGISGDALRSMADPTTSGDPDHYSDRYTGTADNGGVHTNSGIINKAAYLLSEGGTHYGVNVSGVGKDKMGDIFYRALTTYYTASTNFSQARAGTIQAATDLYGASSAEVQSVKDAFTSVGVN</sequence>
<evidence type="ECO:0000256" key="12">
    <source>
        <dbReference type="RuleBase" id="RU366073"/>
    </source>
</evidence>
<evidence type="ECO:0000256" key="9">
    <source>
        <dbReference type="ARBA" id="ARBA00022833"/>
    </source>
</evidence>
<reference evidence="17 18" key="1">
    <citation type="submission" date="2022-01" db="EMBL/GenBank/DDBJ databases">
        <title>Alkalihalobacillus sp. EGI L200015, a novel bacterium isolated from a salt lake sediment.</title>
        <authorList>
            <person name="Gao L."/>
            <person name="Fang B.-Z."/>
            <person name="Li W.-J."/>
        </authorList>
    </citation>
    <scope>NUCLEOTIDE SEQUENCE [LARGE SCALE GENOMIC DNA]</scope>
    <source>
        <strain evidence="17 18">KCTC 12718</strain>
    </source>
</reference>
<accession>A0ABS9GYS4</accession>
<evidence type="ECO:0000256" key="10">
    <source>
        <dbReference type="ARBA" id="ARBA00022837"/>
    </source>
</evidence>
<dbReference type="Gene3D" id="1.10.390.10">
    <property type="entry name" value="Neutral Protease Domain 2"/>
    <property type="match status" value="1"/>
</dbReference>
<dbReference type="Gene3D" id="3.10.450.490">
    <property type="match status" value="1"/>
</dbReference>
<evidence type="ECO:0000256" key="7">
    <source>
        <dbReference type="ARBA" id="ARBA00022729"/>
    </source>
</evidence>
<evidence type="ECO:0000256" key="4">
    <source>
        <dbReference type="ARBA" id="ARBA00022525"/>
    </source>
</evidence>
<dbReference type="Gene3D" id="3.10.170.10">
    <property type="match status" value="1"/>
</dbReference>
<keyword evidence="7 12" id="KW-0732">Signal</keyword>
<comment type="caution">
    <text evidence="17">The sequence shown here is derived from an EMBL/GenBank/DDBJ whole genome shotgun (WGS) entry which is preliminary data.</text>
</comment>
<keyword evidence="6" id="KW-0479">Metal-binding</keyword>
<comment type="cofactor">
    <cofactor evidence="1 12">
        <name>Zn(2+)</name>
        <dbReference type="ChEBI" id="CHEBI:29105"/>
    </cofactor>
</comment>
<evidence type="ECO:0000256" key="11">
    <source>
        <dbReference type="ARBA" id="ARBA00023049"/>
    </source>
</evidence>
<dbReference type="Gene3D" id="3.10.450.40">
    <property type="match status" value="1"/>
</dbReference>
<evidence type="ECO:0000259" key="13">
    <source>
        <dbReference type="Pfam" id="PF01447"/>
    </source>
</evidence>
<dbReference type="InterPro" id="IPR001570">
    <property type="entry name" value="Peptidase_M4_C_domain"/>
</dbReference>
<organism evidence="17 18">
    <name type="scientific">Pseudalkalibacillus berkeleyi</name>
    <dbReference type="NCBI Taxonomy" id="1069813"/>
    <lineage>
        <taxon>Bacteria</taxon>
        <taxon>Bacillati</taxon>
        <taxon>Bacillota</taxon>
        <taxon>Bacilli</taxon>
        <taxon>Bacillales</taxon>
        <taxon>Fictibacillaceae</taxon>
        <taxon>Pseudalkalibacillus</taxon>
    </lineage>
</organism>
<dbReference type="InterPro" id="IPR013856">
    <property type="entry name" value="Peptidase_M4_domain"/>
</dbReference>
<dbReference type="Pfam" id="PF01447">
    <property type="entry name" value="Peptidase_M4"/>
    <property type="match status" value="1"/>
</dbReference>
<evidence type="ECO:0000256" key="1">
    <source>
        <dbReference type="ARBA" id="ARBA00001947"/>
    </source>
</evidence>
<evidence type="ECO:0000256" key="8">
    <source>
        <dbReference type="ARBA" id="ARBA00022801"/>
    </source>
</evidence>
<dbReference type="Pfam" id="PF02868">
    <property type="entry name" value="Peptidase_M4_C"/>
    <property type="match status" value="1"/>
</dbReference>
<keyword evidence="5 12" id="KW-0645">Protease</keyword>
<dbReference type="PANTHER" id="PTHR33794">
    <property type="entry name" value="BACILLOLYSIN"/>
    <property type="match status" value="1"/>
</dbReference>
<dbReference type="SUPFAM" id="SSF55486">
    <property type="entry name" value="Metalloproteases ('zincins'), catalytic domain"/>
    <property type="match status" value="1"/>
</dbReference>
<dbReference type="RefSeq" id="WP_236331656.1">
    <property type="nucleotide sequence ID" value="NZ_JAKIJS010000001.1"/>
</dbReference>
<dbReference type="PRINTS" id="PR00730">
    <property type="entry name" value="THERMOLYSIN"/>
</dbReference>
<dbReference type="InterPro" id="IPR011096">
    <property type="entry name" value="FTP_domain"/>
</dbReference>
<dbReference type="Pfam" id="PF03413">
    <property type="entry name" value="PepSY"/>
    <property type="match status" value="1"/>
</dbReference>
<keyword evidence="18" id="KW-1185">Reference proteome</keyword>
<evidence type="ECO:0000259" key="15">
    <source>
        <dbReference type="Pfam" id="PF03413"/>
    </source>
</evidence>
<feature type="domain" description="PepSY" evidence="15">
    <location>
        <begin position="145"/>
        <end position="212"/>
    </location>
</feature>
<dbReference type="InterPro" id="IPR050728">
    <property type="entry name" value="Zinc_Metalloprotease_M4"/>
</dbReference>
<dbReference type="InterPro" id="IPR025711">
    <property type="entry name" value="PepSY"/>
</dbReference>
<evidence type="ECO:0000256" key="2">
    <source>
        <dbReference type="ARBA" id="ARBA00004613"/>
    </source>
</evidence>
<dbReference type="EMBL" id="JAKIJS010000001">
    <property type="protein sequence ID" value="MCF6136687.1"/>
    <property type="molecule type" value="Genomic_DNA"/>
</dbReference>
<name>A0ABS9GYS4_9BACL</name>